<dbReference type="Pfam" id="PF02643">
    <property type="entry name" value="DUF192"/>
    <property type="match status" value="1"/>
</dbReference>
<dbReference type="Proteomes" id="UP000248975">
    <property type="component" value="Unassembled WGS sequence"/>
</dbReference>
<name>A0A2W5S8D8_CERSP</name>
<feature type="chain" id="PRO_5016116081" evidence="1">
    <location>
        <begin position="27"/>
        <end position="161"/>
    </location>
</feature>
<dbReference type="PANTHER" id="PTHR37953:SF1">
    <property type="entry name" value="UPF0127 PROTEIN MJ1496"/>
    <property type="match status" value="1"/>
</dbReference>
<accession>A0A2W5S8D8</accession>
<proteinExistence type="predicted"/>
<dbReference type="Gene3D" id="2.60.120.1140">
    <property type="entry name" value="Protein of unknown function DUF192"/>
    <property type="match status" value="1"/>
</dbReference>
<feature type="signal peptide" evidence="1">
    <location>
        <begin position="1"/>
        <end position="26"/>
    </location>
</feature>
<dbReference type="InterPro" id="IPR003795">
    <property type="entry name" value="DUF192"/>
</dbReference>
<comment type="caution">
    <text evidence="2">The sequence shown here is derived from an EMBL/GenBank/DDBJ whole genome shotgun (WGS) entry which is preliminary data.</text>
</comment>
<dbReference type="AlphaFoldDB" id="A0A2W5S8D8"/>
<sequence length="161" mass="17236">MGKRSATRPLAFAIATLVLSAAAAVAQCRPDTVDIRGPFGQARFTVEVADDGQERAQGLMFRESMPRSAGMLFIYPAPQRASFWMKNTLIPLDMIFVDGAGRVLRVHENAKPQDLTPIDGGTGVVAVLEINGGLSRKLGIAPGAEMRHPAFAERAAWACEG</sequence>
<dbReference type="PANTHER" id="PTHR37953">
    <property type="entry name" value="UPF0127 PROTEIN MJ1496"/>
    <property type="match status" value="1"/>
</dbReference>
<keyword evidence="1" id="KW-0732">Signal</keyword>
<organism evidence="2 3">
    <name type="scientific">Cereibacter sphaeroides</name>
    <name type="common">Rhodobacter sphaeroides</name>
    <dbReference type="NCBI Taxonomy" id="1063"/>
    <lineage>
        <taxon>Bacteria</taxon>
        <taxon>Pseudomonadati</taxon>
        <taxon>Pseudomonadota</taxon>
        <taxon>Alphaproteobacteria</taxon>
        <taxon>Rhodobacterales</taxon>
        <taxon>Paracoccaceae</taxon>
        <taxon>Cereibacter</taxon>
    </lineage>
</organism>
<dbReference type="EMBL" id="QFQS01000001">
    <property type="protein sequence ID" value="PZQ99321.1"/>
    <property type="molecule type" value="Genomic_DNA"/>
</dbReference>
<evidence type="ECO:0000313" key="2">
    <source>
        <dbReference type="EMBL" id="PZQ99321.1"/>
    </source>
</evidence>
<dbReference type="InterPro" id="IPR038695">
    <property type="entry name" value="Saro_0823-like_sf"/>
</dbReference>
<protein>
    <submittedName>
        <fullName evidence="2">DUF192 domain-containing protein</fullName>
    </submittedName>
</protein>
<evidence type="ECO:0000256" key="1">
    <source>
        <dbReference type="SAM" id="SignalP"/>
    </source>
</evidence>
<gene>
    <name evidence="2" type="ORF">DI533_01100</name>
</gene>
<evidence type="ECO:0000313" key="3">
    <source>
        <dbReference type="Proteomes" id="UP000248975"/>
    </source>
</evidence>
<reference evidence="2 3" key="1">
    <citation type="submission" date="2017-08" db="EMBL/GenBank/DDBJ databases">
        <title>Infants hospitalized years apart are colonized by the same room-sourced microbial strains.</title>
        <authorList>
            <person name="Brooks B."/>
            <person name="Olm M.R."/>
            <person name="Firek B.A."/>
            <person name="Baker R."/>
            <person name="Thomas B.C."/>
            <person name="Morowitz M.J."/>
            <person name="Banfield J.F."/>
        </authorList>
    </citation>
    <scope>NUCLEOTIDE SEQUENCE [LARGE SCALE GENOMIC DNA]</scope>
    <source>
        <strain evidence="2">S2_003_000_R2_11</strain>
    </source>
</reference>